<feature type="region of interest" description="Disordered" evidence="6">
    <location>
        <begin position="1"/>
        <end position="39"/>
    </location>
</feature>
<dbReference type="RefSeq" id="XP_044380663.1">
    <property type="nucleotide sequence ID" value="XM_044524728.1"/>
</dbReference>
<gene>
    <name evidence="8" type="primary">LOC123103214</name>
</gene>
<dbReference type="OMA" id="PCATGSI"/>
<dbReference type="Gramene" id="TraesROB_scaffold_068552_01G000100.1">
    <property type="protein sequence ID" value="TraesROB_scaffold_068552_01G000100.1"/>
    <property type="gene ID" value="TraesROB_scaffold_068552_01G000100"/>
</dbReference>
<dbReference type="InterPro" id="IPR000109">
    <property type="entry name" value="POT_fam"/>
</dbReference>
<keyword evidence="5 7" id="KW-0472">Membrane</keyword>
<proteinExistence type="inferred from homology"/>
<dbReference type="CDD" id="cd17416">
    <property type="entry name" value="MFS_NPF1_2"/>
    <property type="match status" value="1"/>
</dbReference>
<feature type="transmembrane region" description="Helical" evidence="7">
    <location>
        <begin position="196"/>
        <end position="218"/>
    </location>
</feature>
<feature type="transmembrane region" description="Helical" evidence="7">
    <location>
        <begin position="155"/>
        <end position="175"/>
    </location>
</feature>
<evidence type="ECO:0000256" key="6">
    <source>
        <dbReference type="SAM" id="MobiDB-lite"/>
    </source>
</evidence>
<dbReference type="Gramene" id="TraesCLE_scaffold_034019_01G000100.1">
    <property type="protein sequence ID" value="TraesCLE_scaffold_034019_01G000100.1"/>
    <property type="gene ID" value="TraesCLE_scaffold_034019_01G000100"/>
</dbReference>
<dbReference type="EnsemblPlants" id="TraesCS5A02G153200.1">
    <property type="protein sequence ID" value="TraesCS5A02G153200.1"/>
    <property type="gene ID" value="TraesCS5A02G153200"/>
</dbReference>
<dbReference type="Gramene" id="TraesWEE_scaffold_071206_01G000100.1">
    <property type="protein sequence ID" value="TraesWEE_scaffold_071206_01G000100.1"/>
    <property type="gene ID" value="TraesWEE_scaffold_071206_01G000100"/>
</dbReference>
<dbReference type="Gramene" id="TraesARI5A03G02688770.1">
    <property type="protein sequence ID" value="TraesARI5A03G02688770.1"/>
    <property type="gene ID" value="TraesARI5A03G02688770"/>
</dbReference>
<dbReference type="GO" id="GO:0055085">
    <property type="term" value="P:transmembrane transport"/>
    <property type="evidence" value="ECO:0000318"/>
    <property type="project" value="GO_Central"/>
</dbReference>
<feature type="transmembrane region" description="Helical" evidence="7">
    <location>
        <begin position="509"/>
        <end position="531"/>
    </location>
</feature>
<dbReference type="SUPFAM" id="SSF103473">
    <property type="entry name" value="MFS general substrate transporter"/>
    <property type="match status" value="1"/>
</dbReference>
<dbReference type="KEGG" id="taes:123103214"/>
<dbReference type="Gramene" id="TraesCAD_scaffold_072043_01G000100.1">
    <property type="protein sequence ID" value="TraesCAD_scaffold_072043_01G000100.1"/>
    <property type="gene ID" value="TraesCAD_scaffold_072043_01G000100"/>
</dbReference>
<dbReference type="Gramene" id="TraesNOR5A03G02668360.1">
    <property type="protein sequence ID" value="TraesNOR5A03G02668360.1"/>
    <property type="gene ID" value="TraesNOR5A03G02668360"/>
</dbReference>
<accession>A0A3B6KGE8</accession>
<dbReference type="AlphaFoldDB" id="A0A3B6KGE8"/>
<dbReference type="Gramene" id="TraesSTA5A03G02637840.1">
    <property type="protein sequence ID" value="TraesSTA5A03G02637840.1"/>
    <property type="gene ID" value="TraesSTA5A03G02637840"/>
</dbReference>
<dbReference type="Gramene" id="TraesCS5A02G153200.1">
    <property type="protein sequence ID" value="TraesCS5A02G153200.1"/>
    <property type="gene ID" value="TraesCS5A02G153200"/>
</dbReference>
<dbReference type="Gramene" id="TraesCS5A03G0419700.1">
    <property type="protein sequence ID" value="TraesCS5A03G0419700.1.CDS"/>
    <property type="gene ID" value="TraesCS5A03G0419700"/>
</dbReference>
<dbReference type="GO" id="GO:0005886">
    <property type="term" value="C:plasma membrane"/>
    <property type="evidence" value="ECO:0000318"/>
    <property type="project" value="GO_Central"/>
</dbReference>
<name>A0A3B6KGE8_WHEAT</name>
<keyword evidence="4 7" id="KW-1133">Transmembrane helix</keyword>
<dbReference type="SMR" id="A0A3B6KGE8"/>
<evidence type="ECO:0000256" key="4">
    <source>
        <dbReference type="ARBA" id="ARBA00022989"/>
    </source>
</evidence>
<evidence type="ECO:0000313" key="8">
    <source>
        <dbReference type="EnsemblPlants" id="TraesCS5A02G153200.1"/>
    </source>
</evidence>
<dbReference type="Gene3D" id="1.20.1250.20">
    <property type="entry name" value="MFS general substrate transporter like domains"/>
    <property type="match status" value="1"/>
</dbReference>
<dbReference type="Gramene" id="TraesLAC5A03G02600440.1">
    <property type="protein sequence ID" value="TraesLAC5A03G02600440.1"/>
    <property type="gene ID" value="TraesLAC5A03G02600440"/>
</dbReference>
<feature type="transmembrane region" description="Helical" evidence="7">
    <location>
        <begin position="114"/>
        <end position="135"/>
    </location>
</feature>
<organism evidence="8">
    <name type="scientific">Triticum aestivum</name>
    <name type="common">Wheat</name>
    <dbReference type="NCBI Taxonomy" id="4565"/>
    <lineage>
        <taxon>Eukaryota</taxon>
        <taxon>Viridiplantae</taxon>
        <taxon>Streptophyta</taxon>
        <taxon>Embryophyta</taxon>
        <taxon>Tracheophyta</taxon>
        <taxon>Spermatophyta</taxon>
        <taxon>Magnoliopsida</taxon>
        <taxon>Liliopsida</taxon>
        <taxon>Poales</taxon>
        <taxon>Poaceae</taxon>
        <taxon>BOP clade</taxon>
        <taxon>Pooideae</taxon>
        <taxon>Triticodae</taxon>
        <taxon>Triticeae</taxon>
        <taxon>Triticinae</taxon>
        <taxon>Triticum</taxon>
    </lineage>
</organism>
<keyword evidence="3 7" id="KW-0812">Transmembrane</keyword>
<evidence type="ECO:0000256" key="7">
    <source>
        <dbReference type="SAM" id="Phobius"/>
    </source>
</evidence>
<evidence type="ECO:0000256" key="3">
    <source>
        <dbReference type="ARBA" id="ARBA00022692"/>
    </source>
</evidence>
<reference evidence="8" key="1">
    <citation type="submission" date="2018-08" db="EMBL/GenBank/DDBJ databases">
        <authorList>
            <person name="Rossello M."/>
        </authorList>
    </citation>
    <scope>NUCLEOTIDE SEQUENCE [LARGE SCALE GENOMIC DNA]</scope>
    <source>
        <strain evidence="8">cv. Chinese Spring</strain>
    </source>
</reference>
<dbReference type="GO" id="GO:0022857">
    <property type="term" value="F:transmembrane transporter activity"/>
    <property type="evidence" value="ECO:0000318"/>
    <property type="project" value="GO_Central"/>
</dbReference>
<dbReference type="Gramene" id="TraesSYM5A03G02675920.1">
    <property type="protein sequence ID" value="TraesSYM5A03G02675920.1"/>
    <property type="gene ID" value="TraesSYM5A03G02675920"/>
</dbReference>
<evidence type="ECO:0000256" key="1">
    <source>
        <dbReference type="ARBA" id="ARBA00004141"/>
    </source>
</evidence>
<dbReference type="InterPro" id="IPR036259">
    <property type="entry name" value="MFS_trans_sf"/>
</dbReference>
<comment type="subcellular location">
    <subcellularLocation>
        <location evidence="1">Membrane</location>
        <topology evidence="1">Multi-pass membrane protein</topology>
    </subcellularLocation>
</comment>
<dbReference type="Proteomes" id="UP000019116">
    <property type="component" value="Chromosome 5A"/>
</dbReference>
<dbReference type="Gramene" id="TraesKAR5A01G0200340.1">
    <property type="protein sequence ID" value="cds.TraesKAR5A01G0200340.1"/>
    <property type="gene ID" value="TraesKAR5A01G0200340"/>
</dbReference>
<feature type="transmembrane region" description="Helical" evidence="7">
    <location>
        <begin position="467"/>
        <end position="489"/>
    </location>
</feature>
<comment type="similarity">
    <text evidence="2">Belongs to the major facilitator superfamily. Proton-dependent oligopeptide transporter (POT/PTR) (TC 2.A.17) family.</text>
</comment>
<evidence type="ECO:0000256" key="5">
    <source>
        <dbReference type="ARBA" id="ARBA00023136"/>
    </source>
</evidence>
<feature type="transmembrane region" description="Helical" evidence="7">
    <location>
        <begin position="388"/>
        <end position="408"/>
    </location>
</feature>
<feature type="transmembrane region" description="Helical" evidence="7">
    <location>
        <begin position="429"/>
        <end position="447"/>
    </location>
</feature>
<dbReference type="Gramene" id="TraesMAC5A03G02645280.1">
    <property type="protein sequence ID" value="TraesMAC5A03G02645280.1"/>
    <property type="gene ID" value="TraesMAC5A03G02645280"/>
</dbReference>
<dbReference type="Pfam" id="PF00854">
    <property type="entry name" value="PTR2"/>
    <property type="match status" value="1"/>
</dbReference>
<feature type="transmembrane region" description="Helical" evidence="7">
    <location>
        <begin position="224"/>
        <end position="244"/>
    </location>
</feature>
<sequence length="584" mass="62407">MYFKDTKLGAMAEAEMESSPRSQPKPSDQEEERQAKGEAKQGGWITLPFIAGSMVGLGLAINGTTSNLQIYLIKEYNVESIDAAQIANIVRGSLNLVPVAGAILSDSYLGCFPVILAGAAINVLSFVLFTLSAALPSLRPPYCPAPSAVCQRGTAGQLAVLYAAVSLLAIGTGGTRFNVATMGADQFGGARDQDTFFNWYFVFLYASFLIGDTAIVYIQDGVSWALGFAICLAATAFSLVLFLLGARYYRMPAPNGSPYSELARVVVAAVRKARVHVGALGPVPYYVGDNAVVDSAGEGAPSKRLSFLNRAAMITATEDPIDDASGGRCASGWRLCRVQQVEDLKSLLGVLPLWSSGIMLSVSIGVMIGMIILQALAMDRSLGPRFKIPAGSITVCSLVAFIAVTPVLDRAVFPLWRRITGMPPSPLQRVGLGHVVNIAGMVVAALVERRRLSVVHAHGGADAPAGWVTPMSVLWLLLPLGVVGIGEALHFPGNMAFYYLEFPKTLRSLATAMAPLLIAMGFYLSTVFVDVVRHVTAWLPGNVNQARLDNVYWTVAVAVTVNFGYFLVCASRYKYQNQSTTVVM</sequence>
<dbReference type="GeneID" id="123103214"/>
<dbReference type="Gramene" id="TraesPARA_EIv1.0_1587240.1">
    <property type="protein sequence ID" value="TraesPARA_EIv1.0_1587240.1.CDS"/>
    <property type="gene ID" value="TraesPARA_EIv1.0_1587240"/>
</dbReference>
<dbReference type="PANTHER" id="PTHR11654">
    <property type="entry name" value="OLIGOPEPTIDE TRANSPORTER-RELATED"/>
    <property type="match status" value="1"/>
</dbReference>
<evidence type="ECO:0000313" key="9">
    <source>
        <dbReference type="Proteomes" id="UP000019116"/>
    </source>
</evidence>
<dbReference type="OrthoDB" id="8904098at2759"/>
<evidence type="ECO:0000256" key="2">
    <source>
        <dbReference type="ARBA" id="ARBA00005982"/>
    </source>
</evidence>
<keyword evidence="9" id="KW-1185">Reference proteome</keyword>
<feature type="transmembrane region" description="Helical" evidence="7">
    <location>
        <begin position="347"/>
        <end position="376"/>
    </location>
</feature>
<protein>
    <submittedName>
        <fullName evidence="8">Uncharacterized protein</fullName>
    </submittedName>
</protein>
<dbReference type="Gramene" id="TraesLDM5A03G02650120.1">
    <property type="protein sequence ID" value="TraesLDM5A03G02650120.1"/>
    <property type="gene ID" value="TraesLDM5A03G02650120"/>
</dbReference>
<reference evidence="8" key="2">
    <citation type="submission" date="2018-10" db="UniProtKB">
        <authorList>
            <consortium name="EnsemblPlants"/>
        </authorList>
    </citation>
    <scope>IDENTIFICATION</scope>
</reference>
<feature type="transmembrane region" description="Helical" evidence="7">
    <location>
        <begin position="551"/>
        <end position="570"/>
    </location>
</feature>